<sequence length="120" mass="13511">MADSDRDVGCAVDRVENSDRISIMDKVTDQLQITIPQSLVNEFGIVPGDEMSYQSTGDAIRIVPKKPRHALDLQTRLALFDQATERQATRQRKVATAPIQSDATDRGWTRENLYHRGRAD</sequence>
<evidence type="ECO:0000313" key="3">
    <source>
        <dbReference type="EMBL" id="ETW99536.1"/>
    </source>
</evidence>
<name>W4LQ39_ENTF1</name>
<dbReference type="HOGENOM" id="CLU_2045399_0_0_7"/>
<protein>
    <recommendedName>
        <fullName evidence="2">SpoVT-AbrB domain-containing protein</fullName>
    </recommendedName>
</protein>
<dbReference type="Gene3D" id="2.10.260.10">
    <property type="match status" value="1"/>
</dbReference>
<dbReference type="InterPro" id="IPR037914">
    <property type="entry name" value="SpoVT-AbrB_sf"/>
</dbReference>
<accession>W4LQ39</accession>
<gene>
    <name evidence="3" type="ORF">ETSY1_14615</name>
</gene>
<dbReference type="SMART" id="SM00966">
    <property type="entry name" value="SpoVT_AbrB"/>
    <property type="match status" value="1"/>
</dbReference>
<organism evidence="3 4">
    <name type="scientific">Entotheonella factor</name>
    <dbReference type="NCBI Taxonomy" id="1429438"/>
    <lineage>
        <taxon>Bacteria</taxon>
        <taxon>Pseudomonadati</taxon>
        <taxon>Nitrospinota/Tectimicrobiota group</taxon>
        <taxon>Candidatus Tectimicrobiota</taxon>
        <taxon>Candidatus Entotheonellia</taxon>
        <taxon>Candidatus Entotheonellales</taxon>
        <taxon>Candidatus Entotheonellaceae</taxon>
        <taxon>Candidatus Entotheonella</taxon>
    </lineage>
</organism>
<keyword evidence="4" id="KW-1185">Reference proteome</keyword>
<dbReference type="GO" id="GO:0003677">
    <property type="term" value="F:DNA binding"/>
    <property type="evidence" value="ECO:0007669"/>
    <property type="project" value="InterPro"/>
</dbReference>
<dbReference type="Proteomes" id="UP000019141">
    <property type="component" value="Unassembled WGS sequence"/>
</dbReference>
<comment type="caution">
    <text evidence="3">The sequence shown here is derived from an EMBL/GenBank/DDBJ whole genome shotgun (WGS) entry which is preliminary data.</text>
</comment>
<feature type="region of interest" description="Disordered" evidence="1">
    <location>
        <begin position="87"/>
        <end position="120"/>
    </location>
</feature>
<feature type="domain" description="SpoVT-AbrB" evidence="2">
    <location>
        <begin position="25"/>
        <end position="70"/>
    </location>
</feature>
<reference evidence="3 4" key="1">
    <citation type="journal article" date="2014" name="Nature">
        <title>An environmental bacterial taxon with a large and distinct metabolic repertoire.</title>
        <authorList>
            <person name="Wilson M.C."/>
            <person name="Mori T."/>
            <person name="Ruckert C."/>
            <person name="Uria A.R."/>
            <person name="Helf M.J."/>
            <person name="Takada K."/>
            <person name="Gernert C."/>
            <person name="Steffens U.A."/>
            <person name="Heycke N."/>
            <person name="Schmitt S."/>
            <person name="Rinke C."/>
            <person name="Helfrich E.J."/>
            <person name="Brachmann A.O."/>
            <person name="Gurgui C."/>
            <person name="Wakimoto T."/>
            <person name="Kracht M."/>
            <person name="Crusemann M."/>
            <person name="Hentschel U."/>
            <person name="Abe I."/>
            <person name="Matsunaga S."/>
            <person name="Kalinowski J."/>
            <person name="Takeyama H."/>
            <person name="Piel J."/>
        </authorList>
    </citation>
    <scope>NUCLEOTIDE SEQUENCE [LARGE SCALE GENOMIC DNA]</scope>
    <source>
        <strain evidence="4">TSY1</strain>
    </source>
</reference>
<dbReference type="InterPro" id="IPR007159">
    <property type="entry name" value="SpoVT-AbrB_dom"/>
</dbReference>
<dbReference type="SUPFAM" id="SSF89447">
    <property type="entry name" value="AbrB/MazE/MraZ-like"/>
    <property type="match status" value="1"/>
</dbReference>
<feature type="compositionally biased region" description="Basic and acidic residues" evidence="1">
    <location>
        <begin position="103"/>
        <end position="120"/>
    </location>
</feature>
<dbReference type="EMBL" id="AZHW01000436">
    <property type="protein sequence ID" value="ETW99536.1"/>
    <property type="molecule type" value="Genomic_DNA"/>
</dbReference>
<proteinExistence type="predicted"/>
<evidence type="ECO:0000313" key="4">
    <source>
        <dbReference type="Proteomes" id="UP000019141"/>
    </source>
</evidence>
<evidence type="ECO:0000256" key="1">
    <source>
        <dbReference type="SAM" id="MobiDB-lite"/>
    </source>
</evidence>
<dbReference type="AlphaFoldDB" id="W4LQ39"/>
<dbReference type="Pfam" id="PF04014">
    <property type="entry name" value="MazE_antitoxin"/>
    <property type="match status" value="1"/>
</dbReference>
<evidence type="ECO:0000259" key="2">
    <source>
        <dbReference type="SMART" id="SM00966"/>
    </source>
</evidence>